<comment type="caution">
    <text evidence="1">The sequence shown here is derived from an EMBL/GenBank/DDBJ whole genome shotgun (WGS) entry which is preliminary data.</text>
</comment>
<reference evidence="1 2" key="1">
    <citation type="journal article" date="2018" name="Sci. Rep.">
        <title>Genomic signatures of local adaptation to the degree of environmental predictability in rotifers.</title>
        <authorList>
            <person name="Franch-Gras L."/>
            <person name="Hahn C."/>
            <person name="Garcia-Roger E.M."/>
            <person name="Carmona M.J."/>
            <person name="Serra M."/>
            <person name="Gomez A."/>
        </authorList>
    </citation>
    <scope>NUCLEOTIDE SEQUENCE [LARGE SCALE GENOMIC DNA]</scope>
    <source>
        <strain evidence="1">HYR1</strain>
    </source>
</reference>
<organism evidence="1 2">
    <name type="scientific">Brachionus plicatilis</name>
    <name type="common">Marine rotifer</name>
    <name type="synonym">Brachionus muelleri</name>
    <dbReference type="NCBI Taxonomy" id="10195"/>
    <lineage>
        <taxon>Eukaryota</taxon>
        <taxon>Metazoa</taxon>
        <taxon>Spiralia</taxon>
        <taxon>Gnathifera</taxon>
        <taxon>Rotifera</taxon>
        <taxon>Eurotatoria</taxon>
        <taxon>Monogononta</taxon>
        <taxon>Pseudotrocha</taxon>
        <taxon>Ploima</taxon>
        <taxon>Brachionidae</taxon>
        <taxon>Brachionus</taxon>
    </lineage>
</organism>
<protein>
    <submittedName>
        <fullName evidence="1">Uncharacterized protein</fullName>
    </submittedName>
</protein>
<sequence length="84" mass="9692">MHPQIPADPPPFCNLVSKIRRYLRINDKGVKKDSCVFMPSVIEIKINKIINIKTFAIINKYIIAIINKKLVVIKDINRGCKKRC</sequence>
<accession>A0A3M7SZB8</accession>
<evidence type="ECO:0000313" key="1">
    <source>
        <dbReference type="EMBL" id="RNA41102.1"/>
    </source>
</evidence>
<dbReference type="Proteomes" id="UP000276133">
    <property type="component" value="Unassembled WGS sequence"/>
</dbReference>
<gene>
    <name evidence="1" type="ORF">BpHYR1_006560</name>
</gene>
<keyword evidence="2" id="KW-1185">Reference proteome</keyword>
<dbReference type="AlphaFoldDB" id="A0A3M7SZB8"/>
<dbReference type="EMBL" id="REGN01000559">
    <property type="protein sequence ID" value="RNA41102.1"/>
    <property type="molecule type" value="Genomic_DNA"/>
</dbReference>
<name>A0A3M7SZB8_BRAPC</name>
<evidence type="ECO:0000313" key="2">
    <source>
        <dbReference type="Proteomes" id="UP000276133"/>
    </source>
</evidence>
<proteinExistence type="predicted"/>